<proteinExistence type="predicted"/>
<dbReference type="PANTHER" id="PTHR30591">
    <property type="entry name" value="RECBCD ENZYME SUBUNIT RECC"/>
    <property type="match status" value="1"/>
</dbReference>
<sequence>MYGGPMKRIYTGWYTNELRLKWTEECRLKLQDGHRSFLFLLPTRHLIQEVRQQLTKDGLGVSGQIGTFDDLVDLGLTKEQGILRIDQQGKLAVLMKAVEMAGEKATAPFRRIMDKPGFLQSLMDALEEMKSSAVSEEMASEWAIGTEAGASANSSAYFRSFAQIYKVYQQLLQTHPAGRLLDRQEGYRVAAGHLNASGEELFAGIDTVYIDFLTVTPLQFPIVEAVCRYVPHVEIFMPYPSDAEGIGTLDKIRERLVKTLAGYGVEHVELRQPETGGFGMLARNLFAENPEKLAISGVEMIPSSTPLQEVKAVAKEIKRLASAGWDPSQIAVVAADDAAYRPLIRRIFQENRIAVRLADIKNLVEVPVVRTILQAVEENPDDFSQRATYTRYAETVRQVVSRLQLVEKLYMLAAADGPYTLEDLRRDVRAWQCCEDALESMVRANRLYGDREVSFAVFWKEWKDLLHESKVQVDGGAGSGVGVYRPAELRGLSFRAVFILGLNEGGYPKKPGDHWLIERLERVAERQGVILQRREQMDLQSLLFRYCIQSAGDRLYLGYQSPEADERNLPSPYLEAVMHCLKEGEWMAPPRFRGAMSHLPVPDRWEDLSSRKEWRERMALWLGGESSLHVTAEPDAWVLEQLEREFAGIDGQSWRQMIDRLAAETERRSGIASSFAGRLADPAIKAILRAKFGAQYPWSVSVLNDYAVCPFKFFAARVLKIQPREEVEDGIPVTEKGVFLHDLAQRLLLPLTGRERVGIDEAQAVMERFEDVFEETCRNWEGSELTANRYWPVERMRLKKELRLWLEHEMNDLVQSRMRPVRLEWSFGSPIREDDRQLPDVQSTEELIAVQAGGESLKLRGRIDRIDLTEDGSGFAVYDYKTSLNPKKYKGIKDLEDGTNWQLPLYLAAYTQWAGLQGNQVVPLGAGFRHVAPLPSKMVGVWGADAGNWGITATRQSDTCEDLKQTISDSLEKVAAQLEELRDGIFDAKPRVECDPYCPYLDVCRYDAAGKERTP</sequence>
<dbReference type="GO" id="GO:0004386">
    <property type="term" value="F:helicase activity"/>
    <property type="evidence" value="ECO:0007669"/>
    <property type="project" value="UniProtKB-KW"/>
</dbReference>
<feature type="domain" description="ATP-dependent helicase/deoxyribonuclease subunit B N-terminal" evidence="11">
    <location>
        <begin position="84"/>
        <end position="240"/>
    </location>
</feature>
<feature type="domain" description="PD-(D/E)XK endonuclease-like" evidence="10">
    <location>
        <begin position="697"/>
        <end position="1005"/>
    </location>
</feature>
<name>A0A292YJA2_9BACL</name>
<dbReference type="SUPFAM" id="SSF52540">
    <property type="entry name" value="P-loop containing nucleoside triphosphate hydrolases"/>
    <property type="match status" value="1"/>
</dbReference>
<dbReference type="GO" id="GO:0006310">
    <property type="term" value="P:DNA recombination"/>
    <property type="evidence" value="ECO:0007669"/>
    <property type="project" value="TreeGrafter"/>
</dbReference>
<evidence type="ECO:0000256" key="7">
    <source>
        <dbReference type="ARBA" id="ARBA00022840"/>
    </source>
</evidence>
<dbReference type="InterPro" id="IPR011604">
    <property type="entry name" value="PDDEXK-like_dom_sf"/>
</dbReference>
<evidence type="ECO:0000256" key="8">
    <source>
        <dbReference type="ARBA" id="ARBA00023125"/>
    </source>
</evidence>
<keyword evidence="9" id="KW-0234">DNA repair</keyword>
<keyword evidence="1" id="KW-0540">Nuclease</keyword>
<keyword evidence="7" id="KW-0067">ATP-binding</keyword>
<dbReference type="EMBL" id="BDUF01000011">
    <property type="protein sequence ID" value="GAX88991.1"/>
    <property type="molecule type" value="Genomic_DNA"/>
</dbReference>
<dbReference type="Gene3D" id="3.40.50.300">
    <property type="entry name" value="P-loop containing nucleotide triphosphate hydrolases"/>
    <property type="match status" value="2"/>
</dbReference>
<evidence type="ECO:0000256" key="6">
    <source>
        <dbReference type="ARBA" id="ARBA00022839"/>
    </source>
</evidence>
<comment type="caution">
    <text evidence="12">The sequence shown here is derived from an EMBL/GenBank/DDBJ whole genome shotgun (WGS) entry which is preliminary data.</text>
</comment>
<evidence type="ECO:0000313" key="12">
    <source>
        <dbReference type="EMBL" id="GAX88991.1"/>
    </source>
</evidence>
<evidence type="ECO:0000256" key="9">
    <source>
        <dbReference type="ARBA" id="ARBA00023204"/>
    </source>
</evidence>
<keyword evidence="13" id="KW-1185">Reference proteome</keyword>
<dbReference type="GO" id="GO:0004527">
    <property type="term" value="F:exonuclease activity"/>
    <property type="evidence" value="ECO:0007669"/>
    <property type="project" value="UniProtKB-KW"/>
</dbReference>
<dbReference type="AlphaFoldDB" id="A0A292YJA2"/>
<keyword evidence="8" id="KW-0238">DNA-binding</keyword>
<dbReference type="Proteomes" id="UP000217785">
    <property type="component" value="Unassembled WGS sequence"/>
</dbReference>
<dbReference type="GO" id="GO:0005524">
    <property type="term" value="F:ATP binding"/>
    <property type="evidence" value="ECO:0007669"/>
    <property type="project" value="UniProtKB-KW"/>
</dbReference>
<dbReference type="PANTHER" id="PTHR30591:SF1">
    <property type="entry name" value="RECBCD ENZYME SUBUNIT RECC"/>
    <property type="match status" value="1"/>
</dbReference>
<dbReference type="GO" id="GO:0003677">
    <property type="term" value="F:DNA binding"/>
    <property type="evidence" value="ECO:0007669"/>
    <property type="project" value="UniProtKB-KW"/>
</dbReference>
<keyword evidence="4" id="KW-0378">Hydrolase</keyword>
<evidence type="ECO:0000313" key="13">
    <source>
        <dbReference type="Proteomes" id="UP000217785"/>
    </source>
</evidence>
<accession>A0A292YJA2</accession>
<keyword evidence="2" id="KW-0547">Nucleotide-binding</keyword>
<dbReference type="OrthoDB" id="9758506at2"/>
<keyword evidence="5" id="KW-0347">Helicase</keyword>
<dbReference type="InterPro" id="IPR038726">
    <property type="entry name" value="PDDEXK_AddAB-type"/>
</dbReference>
<reference evidence="13" key="1">
    <citation type="submission" date="2017-07" db="EMBL/GenBank/DDBJ databases">
        <title>Draft genome sequence of Effusibacillus lacus strain skLN1.</title>
        <authorList>
            <person name="Watanabe M."/>
            <person name="Kojima H."/>
            <person name="Fukui M."/>
        </authorList>
    </citation>
    <scope>NUCLEOTIDE SEQUENCE [LARGE SCALE GENOMIC DNA]</scope>
    <source>
        <strain evidence="13">skLN1</strain>
    </source>
</reference>
<evidence type="ECO:0000259" key="10">
    <source>
        <dbReference type="Pfam" id="PF12705"/>
    </source>
</evidence>
<dbReference type="Gene3D" id="3.90.320.10">
    <property type="match status" value="1"/>
</dbReference>
<dbReference type="InterPro" id="IPR049035">
    <property type="entry name" value="ADDB_N"/>
</dbReference>
<evidence type="ECO:0000259" key="11">
    <source>
        <dbReference type="Pfam" id="PF21445"/>
    </source>
</evidence>
<gene>
    <name evidence="12" type="ORF">EFBL_0605</name>
</gene>
<keyword evidence="6" id="KW-0269">Exonuclease</keyword>
<dbReference type="GO" id="GO:0006281">
    <property type="term" value="P:DNA repair"/>
    <property type="evidence" value="ECO:0007669"/>
    <property type="project" value="UniProtKB-KW"/>
</dbReference>
<keyword evidence="3" id="KW-0227">DNA damage</keyword>
<dbReference type="InterPro" id="IPR027417">
    <property type="entry name" value="P-loop_NTPase"/>
</dbReference>
<evidence type="ECO:0000256" key="1">
    <source>
        <dbReference type="ARBA" id="ARBA00022722"/>
    </source>
</evidence>
<evidence type="ECO:0000256" key="5">
    <source>
        <dbReference type="ARBA" id="ARBA00022806"/>
    </source>
</evidence>
<protein>
    <submittedName>
        <fullName evidence="12">Uncharacterized protein</fullName>
    </submittedName>
</protein>
<evidence type="ECO:0000256" key="4">
    <source>
        <dbReference type="ARBA" id="ARBA00022801"/>
    </source>
</evidence>
<evidence type="ECO:0000256" key="2">
    <source>
        <dbReference type="ARBA" id="ARBA00022741"/>
    </source>
</evidence>
<organism evidence="12 13">
    <name type="scientific">Effusibacillus lacus</name>
    <dbReference type="NCBI Taxonomy" id="1348429"/>
    <lineage>
        <taxon>Bacteria</taxon>
        <taxon>Bacillati</taxon>
        <taxon>Bacillota</taxon>
        <taxon>Bacilli</taxon>
        <taxon>Bacillales</taxon>
        <taxon>Alicyclobacillaceae</taxon>
        <taxon>Effusibacillus</taxon>
    </lineage>
</organism>
<evidence type="ECO:0000256" key="3">
    <source>
        <dbReference type="ARBA" id="ARBA00022763"/>
    </source>
</evidence>
<dbReference type="Pfam" id="PF21445">
    <property type="entry name" value="ADDB_N"/>
    <property type="match status" value="1"/>
</dbReference>
<dbReference type="Pfam" id="PF12705">
    <property type="entry name" value="PDDEXK_1"/>
    <property type="match status" value="1"/>
</dbReference>